<dbReference type="EMBL" id="JACOPR010000004">
    <property type="protein sequence ID" value="MBC5730743.1"/>
    <property type="molecule type" value="Genomic_DNA"/>
</dbReference>
<feature type="domain" description="HTH marR-type" evidence="4">
    <location>
        <begin position="1"/>
        <end position="111"/>
    </location>
</feature>
<evidence type="ECO:0000313" key="6">
    <source>
        <dbReference type="Proteomes" id="UP000660021"/>
    </source>
</evidence>
<accession>A0ABR7HTB9</accession>
<evidence type="ECO:0000256" key="1">
    <source>
        <dbReference type="ARBA" id="ARBA00023015"/>
    </source>
</evidence>
<organism evidence="5 6">
    <name type="scientific">Pseudoflavonifractor hominis</name>
    <dbReference type="NCBI Taxonomy" id="2763059"/>
    <lineage>
        <taxon>Bacteria</taxon>
        <taxon>Bacillati</taxon>
        <taxon>Bacillota</taxon>
        <taxon>Clostridia</taxon>
        <taxon>Eubacteriales</taxon>
        <taxon>Oscillospiraceae</taxon>
        <taxon>Pseudoflavonifractor</taxon>
    </lineage>
</organism>
<protein>
    <submittedName>
        <fullName evidence="5">Winged helix-turn-helix transcriptional regulator</fullName>
    </submittedName>
</protein>
<evidence type="ECO:0000313" key="5">
    <source>
        <dbReference type="EMBL" id="MBC5730743.1"/>
    </source>
</evidence>
<name>A0ABR7HTB9_9FIRM</name>
<dbReference type="PRINTS" id="PR00598">
    <property type="entry name" value="HTHMARR"/>
</dbReference>
<keyword evidence="3" id="KW-0804">Transcription</keyword>
<dbReference type="PROSITE" id="PS50995">
    <property type="entry name" value="HTH_MARR_2"/>
    <property type="match status" value="1"/>
</dbReference>
<dbReference type="SUPFAM" id="SSF46785">
    <property type="entry name" value="Winged helix' DNA-binding domain"/>
    <property type="match status" value="1"/>
</dbReference>
<gene>
    <name evidence="5" type="ORF">H8S34_07825</name>
</gene>
<keyword evidence="6" id="KW-1185">Reference proteome</keyword>
<dbReference type="SMART" id="SM00347">
    <property type="entry name" value="HTH_MARR"/>
    <property type="match status" value="1"/>
</dbReference>
<evidence type="ECO:0000256" key="3">
    <source>
        <dbReference type="ARBA" id="ARBA00023163"/>
    </source>
</evidence>
<evidence type="ECO:0000259" key="4">
    <source>
        <dbReference type="PROSITE" id="PS50995"/>
    </source>
</evidence>
<dbReference type="InterPro" id="IPR036388">
    <property type="entry name" value="WH-like_DNA-bd_sf"/>
</dbReference>
<dbReference type="Proteomes" id="UP000660021">
    <property type="component" value="Unassembled WGS sequence"/>
</dbReference>
<dbReference type="Gene3D" id="1.10.10.10">
    <property type="entry name" value="Winged helix-like DNA-binding domain superfamily/Winged helix DNA-binding domain"/>
    <property type="match status" value="1"/>
</dbReference>
<dbReference type="InterPro" id="IPR036390">
    <property type="entry name" value="WH_DNA-bd_sf"/>
</dbReference>
<dbReference type="InterPro" id="IPR023187">
    <property type="entry name" value="Tscrpt_reg_MarR-type_CS"/>
</dbReference>
<keyword evidence="1" id="KW-0805">Transcription regulation</keyword>
<reference evidence="5 6" key="1">
    <citation type="submission" date="2020-08" db="EMBL/GenBank/DDBJ databases">
        <title>Genome public.</title>
        <authorList>
            <person name="Liu C."/>
            <person name="Sun Q."/>
        </authorList>
    </citation>
    <scope>NUCLEOTIDE SEQUENCE [LARGE SCALE GENOMIC DNA]</scope>
    <source>
        <strain evidence="5 6">New-38</strain>
    </source>
</reference>
<dbReference type="PROSITE" id="PS01117">
    <property type="entry name" value="HTH_MARR_1"/>
    <property type="match status" value="1"/>
</dbReference>
<comment type="caution">
    <text evidence="5">The sequence shown here is derived from an EMBL/GenBank/DDBJ whole genome shotgun (WGS) entry which is preliminary data.</text>
</comment>
<proteinExistence type="predicted"/>
<keyword evidence="2" id="KW-0238">DNA-binding</keyword>
<dbReference type="PANTHER" id="PTHR42756:SF1">
    <property type="entry name" value="TRANSCRIPTIONAL REPRESSOR OF EMRAB OPERON"/>
    <property type="match status" value="1"/>
</dbReference>
<dbReference type="Pfam" id="PF12802">
    <property type="entry name" value="MarR_2"/>
    <property type="match status" value="1"/>
</dbReference>
<sequence length="123" mass="14159">MAELGVTYSQLFILIYIGKRRQCSPKEISESLKLDAGQLNRTLSKLIEHGFVDQRKNPMDQRANIVCLTERGSTVFAASRSLFAEWDEQVLSPLDENSRHLLIDLLKQITFSMNHHMEESNHE</sequence>
<dbReference type="InterPro" id="IPR000835">
    <property type="entry name" value="HTH_MarR-typ"/>
</dbReference>
<dbReference type="PANTHER" id="PTHR42756">
    <property type="entry name" value="TRANSCRIPTIONAL REGULATOR, MARR"/>
    <property type="match status" value="1"/>
</dbReference>
<evidence type="ECO:0000256" key="2">
    <source>
        <dbReference type="ARBA" id="ARBA00023125"/>
    </source>
</evidence>